<dbReference type="SMART" id="SM00382">
    <property type="entry name" value="AAA"/>
    <property type="match status" value="1"/>
</dbReference>
<protein>
    <submittedName>
        <fullName evidence="9">ABC transporter ATP-binding protein</fullName>
    </submittedName>
</protein>
<dbReference type="InterPro" id="IPR013563">
    <property type="entry name" value="Oligopep_ABC_C"/>
</dbReference>
<dbReference type="RefSeq" id="WP_124965828.1">
    <property type="nucleotide sequence ID" value="NZ_RRAZ01000024.1"/>
</dbReference>
<sequence length="325" mass="35369">MTLQTPVLEVQDLRTAFVTARGMLQAVDGVSFRLERGQILAIVGESGSGKSVLSRSILGLLPRGAETSATAQVLLNGQDLTRLPERQLRRLRGRRASMIFQDPMTSLNPTLSIGAQIVEVLVFHMGLAKAAARARAAELLRSVGLPEPGLQLDRYPHQLSGGMRQRVAIAIALACEPDLLIADEPTTALDVTVQAEILDLLRREVRERQMSMILITHDMGIVAGHADEVAVMYAGRIVERAPVRPLFAQTRMPYTRALLDSIPQLSAPAHGRLEAIGGRPPDLVEPPPGCSFEPRCRFATARCRADAPPLQGDGVHSFACWHPLR</sequence>
<dbReference type="InterPro" id="IPR027417">
    <property type="entry name" value="P-loop_NTPase"/>
</dbReference>
<proteinExistence type="inferred from homology"/>
<dbReference type="GO" id="GO:0016887">
    <property type="term" value="F:ATP hydrolysis activity"/>
    <property type="evidence" value="ECO:0007669"/>
    <property type="project" value="InterPro"/>
</dbReference>
<dbReference type="InterPro" id="IPR017871">
    <property type="entry name" value="ABC_transporter-like_CS"/>
</dbReference>
<comment type="similarity">
    <text evidence="2">Belongs to the ABC transporter superfamily.</text>
</comment>
<dbReference type="Pfam" id="PF00005">
    <property type="entry name" value="ABC_tran"/>
    <property type="match status" value="1"/>
</dbReference>
<dbReference type="EMBL" id="RRAZ01000024">
    <property type="protein sequence ID" value="RRH72382.1"/>
    <property type="molecule type" value="Genomic_DNA"/>
</dbReference>
<dbReference type="InterPro" id="IPR003593">
    <property type="entry name" value="AAA+_ATPase"/>
</dbReference>
<evidence type="ECO:0000256" key="5">
    <source>
        <dbReference type="ARBA" id="ARBA00022741"/>
    </source>
</evidence>
<evidence type="ECO:0000256" key="1">
    <source>
        <dbReference type="ARBA" id="ARBA00004417"/>
    </source>
</evidence>
<dbReference type="SUPFAM" id="SSF52540">
    <property type="entry name" value="P-loop containing nucleoside triphosphate hydrolases"/>
    <property type="match status" value="1"/>
</dbReference>
<dbReference type="GO" id="GO:0005524">
    <property type="term" value="F:ATP binding"/>
    <property type="evidence" value="ECO:0007669"/>
    <property type="project" value="UniProtKB-KW"/>
</dbReference>
<dbReference type="AlphaFoldDB" id="A0A3P3DFS3"/>
<dbReference type="InterPro" id="IPR050388">
    <property type="entry name" value="ABC_Ni/Peptide_Import"/>
</dbReference>
<dbReference type="CDD" id="cd03257">
    <property type="entry name" value="ABC_NikE_OppD_transporters"/>
    <property type="match status" value="1"/>
</dbReference>
<comment type="subcellular location">
    <subcellularLocation>
        <location evidence="1">Cell inner membrane</location>
        <topology evidence="1">Peripheral membrane protein</topology>
    </subcellularLocation>
</comment>
<dbReference type="Pfam" id="PF08352">
    <property type="entry name" value="oligo_HPY"/>
    <property type="match status" value="1"/>
</dbReference>
<name>A0A3P3DFS3_9RHOB</name>
<evidence type="ECO:0000256" key="3">
    <source>
        <dbReference type="ARBA" id="ARBA00022448"/>
    </source>
</evidence>
<evidence type="ECO:0000256" key="4">
    <source>
        <dbReference type="ARBA" id="ARBA00022475"/>
    </source>
</evidence>
<dbReference type="PANTHER" id="PTHR43297:SF2">
    <property type="entry name" value="DIPEPTIDE TRANSPORT ATP-BINDING PROTEIN DPPD"/>
    <property type="match status" value="1"/>
</dbReference>
<accession>A0A3P3DFS3</accession>
<keyword evidence="10" id="KW-1185">Reference proteome</keyword>
<gene>
    <name evidence="9" type="ORF">EG244_14820</name>
</gene>
<feature type="domain" description="ABC transporter" evidence="8">
    <location>
        <begin position="8"/>
        <end position="259"/>
    </location>
</feature>
<dbReference type="Proteomes" id="UP000282125">
    <property type="component" value="Unassembled WGS sequence"/>
</dbReference>
<dbReference type="FunFam" id="3.40.50.300:FF:000016">
    <property type="entry name" value="Oligopeptide ABC transporter ATP-binding component"/>
    <property type="match status" value="1"/>
</dbReference>
<evidence type="ECO:0000259" key="8">
    <source>
        <dbReference type="PROSITE" id="PS50893"/>
    </source>
</evidence>
<dbReference type="GO" id="GO:0055085">
    <property type="term" value="P:transmembrane transport"/>
    <property type="evidence" value="ECO:0007669"/>
    <property type="project" value="UniProtKB-ARBA"/>
</dbReference>
<evidence type="ECO:0000313" key="10">
    <source>
        <dbReference type="Proteomes" id="UP000282125"/>
    </source>
</evidence>
<dbReference type="NCBIfam" id="TIGR01727">
    <property type="entry name" value="oligo_HPY"/>
    <property type="match status" value="1"/>
</dbReference>
<dbReference type="InterPro" id="IPR003439">
    <property type="entry name" value="ABC_transporter-like_ATP-bd"/>
</dbReference>
<dbReference type="PROSITE" id="PS50893">
    <property type="entry name" value="ABC_TRANSPORTER_2"/>
    <property type="match status" value="1"/>
</dbReference>
<keyword evidence="7" id="KW-0472">Membrane</keyword>
<evidence type="ECO:0000313" key="9">
    <source>
        <dbReference type="EMBL" id="RRH72382.1"/>
    </source>
</evidence>
<dbReference type="PANTHER" id="PTHR43297">
    <property type="entry name" value="OLIGOPEPTIDE TRANSPORT ATP-BINDING PROTEIN APPD"/>
    <property type="match status" value="1"/>
</dbReference>
<keyword evidence="6 9" id="KW-0067">ATP-binding</keyword>
<reference evidence="9 10" key="1">
    <citation type="submission" date="2018-11" db="EMBL/GenBank/DDBJ databases">
        <title>Gemmobacter sp. nov., YIM 102744-1 draft genome.</title>
        <authorList>
            <person name="Li G."/>
            <person name="Jiang Y."/>
        </authorList>
    </citation>
    <scope>NUCLEOTIDE SEQUENCE [LARGE SCALE GENOMIC DNA]</scope>
    <source>
        <strain evidence="9 10">YIM 102744-1</strain>
    </source>
</reference>
<organism evidence="9 10">
    <name type="scientific">Falsigemmobacter faecalis</name>
    <dbReference type="NCBI Taxonomy" id="2488730"/>
    <lineage>
        <taxon>Bacteria</taxon>
        <taxon>Pseudomonadati</taxon>
        <taxon>Pseudomonadota</taxon>
        <taxon>Alphaproteobacteria</taxon>
        <taxon>Rhodobacterales</taxon>
        <taxon>Paracoccaceae</taxon>
        <taxon>Falsigemmobacter</taxon>
    </lineage>
</organism>
<dbReference type="GO" id="GO:0005886">
    <property type="term" value="C:plasma membrane"/>
    <property type="evidence" value="ECO:0007669"/>
    <property type="project" value="UniProtKB-SubCell"/>
</dbReference>
<keyword evidence="4" id="KW-1003">Cell membrane</keyword>
<keyword evidence="5" id="KW-0547">Nucleotide-binding</keyword>
<evidence type="ECO:0000256" key="6">
    <source>
        <dbReference type="ARBA" id="ARBA00022840"/>
    </source>
</evidence>
<dbReference type="GO" id="GO:0015833">
    <property type="term" value="P:peptide transport"/>
    <property type="evidence" value="ECO:0007669"/>
    <property type="project" value="InterPro"/>
</dbReference>
<evidence type="ECO:0000256" key="7">
    <source>
        <dbReference type="ARBA" id="ARBA00023136"/>
    </source>
</evidence>
<evidence type="ECO:0000256" key="2">
    <source>
        <dbReference type="ARBA" id="ARBA00005417"/>
    </source>
</evidence>
<dbReference type="Gene3D" id="3.40.50.300">
    <property type="entry name" value="P-loop containing nucleotide triphosphate hydrolases"/>
    <property type="match status" value="1"/>
</dbReference>
<dbReference type="PROSITE" id="PS00211">
    <property type="entry name" value="ABC_TRANSPORTER_1"/>
    <property type="match status" value="1"/>
</dbReference>
<keyword evidence="3" id="KW-0813">Transport</keyword>
<comment type="caution">
    <text evidence="9">The sequence shown here is derived from an EMBL/GenBank/DDBJ whole genome shotgun (WGS) entry which is preliminary data.</text>
</comment>
<dbReference type="OrthoDB" id="9802264at2"/>